<accession>A0A849CEE7</accession>
<evidence type="ECO:0000313" key="2">
    <source>
        <dbReference type="Proteomes" id="UP000586827"/>
    </source>
</evidence>
<dbReference type="AlphaFoldDB" id="A0A849CEE7"/>
<keyword evidence="2" id="KW-1185">Reference proteome</keyword>
<dbReference type="SUPFAM" id="SSF55144">
    <property type="entry name" value="LigT-like"/>
    <property type="match status" value="1"/>
</dbReference>
<proteinExistence type="predicted"/>
<evidence type="ECO:0000313" key="1">
    <source>
        <dbReference type="EMBL" id="NNH73719.1"/>
    </source>
</evidence>
<gene>
    <name evidence="1" type="ORF">HLB23_28350</name>
</gene>
<dbReference type="InterPro" id="IPR009097">
    <property type="entry name" value="Cyclic_Pdiesterase"/>
</dbReference>
<name>A0A849CEE7_9NOCA</name>
<dbReference type="Gene3D" id="3.90.1140.10">
    <property type="entry name" value="Cyclic phosphodiesterase"/>
    <property type="match status" value="1"/>
</dbReference>
<dbReference type="EMBL" id="JABELX010000011">
    <property type="protein sequence ID" value="NNH73719.1"/>
    <property type="molecule type" value="Genomic_DNA"/>
</dbReference>
<dbReference type="Proteomes" id="UP000586827">
    <property type="component" value="Unassembled WGS sequence"/>
</dbReference>
<comment type="caution">
    <text evidence="1">The sequence shown here is derived from an EMBL/GenBank/DDBJ whole genome shotgun (WGS) entry which is preliminary data.</text>
</comment>
<dbReference type="RefSeq" id="WP_157552330.1">
    <property type="nucleotide sequence ID" value="NZ_JABELX010000011.1"/>
</dbReference>
<organism evidence="1 2">
    <name type="scientific">Nocardia uniformis</name>
    <dbReference type="NCBI Taxonomy" id="53432"/>
    <lineage>
        <taxon>Bacteria</taxon>
        <taxon>Bacillati</taxon>
        <taxon>Actinomycetota</taxon>
        <taxon>Actinomycetes</taxon>
        <taxon>Mycobacteriales</taxon>
        <taxon>Nocardiaceae</taxon>
        <taxon>Nocardia</taxon>
    </lineage>
</organism>
<reference evidence="1 2" key="1">
    <citation type="submission" date="2020-05" db="EMBL/GenBank/DDBJ databases">
        <title>MicrobeNet Type strains.</title>
        <authorList>
            <person name="Nicholson A.C."/>
        </authorList>
    </citation>
    <scope>NUCLEOTIDE SEQUENCE [LARGE SCALE GENOMIC DNA]</scope>
    <source>
        <strain evidence="1 2">JCM 3224</strain>
    </source>
</reference>
<protein>
    <submittedName>
        <fullName evidence="1">Uncharacterized protein</fullName>
    </submittedName>
</protein>
<sequence length="216" mass="23331">MQSYTFQLGTDPWPEAVTLLQFYAPVDLSLPANHELAELISRWRAAVLDEPITLLDSDYLHVTLECVTDRVAADIPAGERAGLVEAVHRALDGVPAYLGRAGSCYCYRSGPLIDVSPAAPLTTDIHRRLRGAVQSVRGPDSTAFPVSKAHVSLGYGTATTDSDPINKKLRQIDPAGAPLYLPRVELVEVAIDQAAGQLTWETLESFPLGPALRSDT</sequence>